<dbReference type="AlphaFoldDB" id="A0A2G1W4X3"/>
<dbReference type="PROSITE" id="PS51819">
    <property type="entry name" value="VOC"/>
    <property type="match status" value="1"/>
</dbReference>
<dbReference type="Gene3D" id="3.10.180.10">
    <property type="entry name" value="2,3-Dihydroxybiphenyl 1,2-Dioxygenase, domain 1"/>
    <property type="match status" value="1"/>
</dbReference>
<protein>
    <submittedName>
        <fullName evidence="5">Methylmalonyl-CoA epimerase</fullName>
    </submittedName>
</protein>
<dbReference type="OrthoDB" id="9795618at2"/>
<dbReference type="GeneID" id="90609834"/>
<dbReference type="RefSeq" id="WP_099261926.1">
    <property type="nucleotide sequence ID" value="NZ_NIZW01000013.1"/>
</dbReference>
<dbReference type="GO" id="GO:0046491">
    <property type="term" value="P:L-methylmalonyl-CoA metabolic process"/>
    <property type="evidence" value="ECO:0007669"/>
    <property type="project" value="TreeGrafter"/>
</dbReference>
<keyword evidence="6" id="KW-1185">Reference proteome</keyword>
<sequence>MSTTPLFKKLDHIAIVVRDTDEALAFYRDQLGLPVVIDEHIESGNVRLTHLDMGNLHLQLVQPLTDDHPLIEHLNQKGEGLHHLCFETEDVRQTFAELPGRGMAPKSETPHDGVLGKKAGFIDPAKTRGVIWEMTGPQ</sequence>
<name>A0A2G1W4X3_9BACT</name>
<feature type="region of interest" description="Disordered" evidence="3">
    <location>
        <begin position="100"/>
        <end position="119"/>
    </location>
</feature>
<dbReference type="PANTHER" id="PTHR43048">
    <property type="entry name" value="METHYLMALONYL-COA EPIMERASE"/>
    <property type="match status" value="1"/>
</dbReference>
<evidence type="ECO:0000256" key="2">
    <source>
        <dbReference type="ARBA" id="ARBA00022723"/>
    </source>
</evidence>
<dbReference type="Proteomes" id="UP000225740">
    <property type="component" value="Unassembled WGS sequence"/>
</dbReference>
<feature type="domain" description="VOC" evidence="4">
    <location>
        <begin position="9"/>
        <end position="134"/>
    </location>
</feature>
<proteinExistence type="inferred from homology"/>
<dbReference type="InterPro" id="IPR017515">
    <property type="entry name" value="MeMalonyl-CoA_epimerase"/>
</dbReference>
<evidence type="ECO:0000256" key="1">
    <source>
        <dbReference type="ARBA" id="ARBA00009308"/>
    </source>
</evidence>
<evidence type="ECO:0000256" key="3">
    <source>
        <dbReference type="SAM" id="MobiDB-lite"/>
    </source>
</evidence>
<dbReference type="InterPro" id="IPR051785">
    <property type="entry name" value="MMCE/EMCE_epimerase"/>
</dbReference>
<dbReference type="Pfam" id="PF13669">
    <property type="entry name" value="Glyoxalase_4"/>
    <property type="match status" value="1"/>
</dbReference>
<dbReference type="CDD" id="cd07249">
    <property type="entry name" value="MMCE"/>
    <property type="match status" value="1"/>
</dbReference>
<evidence type="ECO:0000313" key="6">
    <source>
        <dbReference type="Proteomes" id="UP000225740"/>
    </source>
</evidence>
<dbReference type="GO" id="GO:0004493">
    <property type="term" value="F:methylmalonyl-CoA epimerase activity"/>
    <property type="evidence" value="ECO:0007669"/>
    <property type="project" value="TreeGrafter"/>
</dbReference>
<dbReference type="EMBL" id="NIZW01000013">
    <property type="protein sequence ID" value="PHQ34076.1"/>
    <property type="molecule type" value="Genomic_DNA"/>
</dbReference>
<accession>A0A2G1W4X3</accession>
<comment type="similarity">
    <text evidence="1">Belongs to the methylmalonyl-CoA epimerase family.</text>
</comment>
<comment type="caution">
    <text evidence="5">The sequence shown here is derived from an EMBL/GenBank/DDBJ whole genome shotgun (WGS) entry which is preliminary data.</text>
</comment>
<gene>
    <name evidence="5" type="ORF">CEE69_17465</name>
</gene>
<reference evidence="5 6" key="1">
    <citation type="submission" date="2017-06" db="EMBL/GenBank/DDBJ databases">
        <title>Description of Rhodopirellula bahusiensis sp. nov.</title>
        <authorList>
            <person name="Kizina J."/>
            <person name="Harder J."/>
        </authorList>
    </citation>
    <scope>NUCLEOTIDE SEQUENCE [LARGE SCALE GENOMIC DNA]</scope>
    <source>
        <strain evidence="5 6">SWK21</strain>
    </source>
</reference>
<dbReference type="SUPFAM" id="SSF54593">
    <property type="entry name" value="Glyoxalase/Bleomycin resistance protein/Dihydroxybiphenyl dioxygenase"/>
    <property type="match status" value="1"/>
</dbReference>
<dbReference type="InterPro" id="IPR037523">
    <property type="entry name" value="VOC_core"/>
</dbReference>
<evidence type="ECO:0000259" key="4">
    <source>
        <dbReference type="PROSITE" id="PS51819"/>
    </source>
</evidence>
<dbReference type="InterPro" id="IPR029068">
    <property type="entry name" value="Glyas_Bleomycin-R_OHBP_Dase"/>
</dbReference>
<keyword evidence="2" id="KW-0479">Metal-binding</keyword>
<organism evidence="5 6">
    <name type="scientific">Rhodopirellula bahusiensis</name>
    <dbReference type="NCBI Taxonomy" id="2014065"/>
    <lineage>
        <taxon>Bacteria</taxon>
        <taxon>Pseudomonadati</taxon>
        <taxon>Planctomycetota</taxon>
        <taxon>Planctomycetia</taxon>
        <taxon>Pirellulales</taxon>
        <taxon>Pirellulaceae</taxon>
        <taxon>Rhodopirellula</taxon>
    </lineage>
</organism>
<dbReference type="PANTHER" id="PTHR43048:SF3">
    <property type="entry name" value="METHYLMALONYL-COA EPIMERASE, MITOCHONDRIAL"/>
    <property type="match status" value="1"/>
</dbReference>
<evidence type="ECO:0000313" key="5">
    <source>
        <dbReference type="EMBL" id="PHQ34076.1"/>
    </source>
</evidence>
<dbReference type="GO" id="GO:0046872">
    <property type="term" value="F:metal ion binding"/>
    <property type="evidence" value="ECO:0007669"/>
    <property type="project" value="UniProtKB-KW"/>
</dbReference>